<dbReference type="RefSeq" id="WP_139209986.1">
    <property type="nucleotide sequence ID" value="NZ_FOCM01000002.1"/>
</dbReference>
<dbReference type="PROSITE" id="PS51257">
    <property type="entry name" value="PROKAR_LIPOPROTEIN"/>
    <property type="match status" value="1"/>
</dbReference>
<gene>
    <name evidence="1" type="ORF">SAMN04488011_102361</name>
</gene>
<accession>A0A1H8DJE7</accession>
<protein>
    <recommendedName>
        <fullName evidence="3">Lipoprotein</fullName>
    </recommendedName>
</protein>
<evidence type="ECO:0008006" key="3">
    <source>
        <dbReference type="Google" id="ProtNLM"/>
    </source>
</evidence>
<proteinExistence type="predicted"/>
<reference evidence="2" key="1">
    <citation type="submission" date="2016-10" db="EMBL/GenBank/DDBJ databases">
        <authorList>
            <person name="Varghese N."/>
            <person name="Submissions S."/>
        </authorList>
    </citation>
    <scope>NUCLEOTIDE SEQUENCE [LARGE SCALE GENOMIC DNA]</scope>
    <source>
        <strain evidence="2">DSM 26893</strain>
    </source>
</reference>
<dbReference type="OrthoDB" id="7866385at2"/>
<organism evidence="1 2">
    <name type="scientific">Palleronia pelagia</name>
    <dbReference type="NCBI Taxonomy" id="387096"/>
    <lineage>
        <taxon>Bacteria</taxon>
        <taxon>Pseudomonadati</taxon>
        <taxon>Pseudomonadota</taxon>
        <taxon>Alphaproteobacteria</taxon>
        <taxon>Rhodobacterales</taxon>
        <taxon>Roseobacteraceae</taxon>
        <taxon>Palleronia</taxon>
    </lineage>
</organism>
<keyword evidence="2" id="KW-1185">Reference proteome</keyword>
<name>A0A1H8DJE7_9RHOB</name>
<evidence type="ECO:0000313" key="1">
    <source>
        <dbReference type="EMBL" id="SEN07296.1"/>
    </source>
</evidence>
<dbReference type="AlphaFoldDB" id="A0A1H8DJE7"/>
<evidence type="ECO:0000313" key="2">
    <source>
        <dbReference type="Proteomes" id="UP000199372"/>
    </source>
</evidence>
<dbReference type="EMBL" id="FOCM01000002">
    <property type="protein sequence ID" value="SEN07296.1"/>
    <property type="molecule type" value="Genomic_DNA"/>
</dbReference>
<dbReference type="Proteomes" id="UP000199372">
    <property type="component" value="Unassembled WGS sequence"/>
</dbReference>
<sequence>MTERLSRAVRLFALVGVLSGCIVEGPPISGPVSTPPGMKESCIAQAVRLTGAPQSAIVARAPISVGPENRPFIGLNVAGASYGCRIEDDGSYTVFSEYAN</sequence>